<protein>
    <submittedName>
        <fullName evidence="2">ParA family protein</fullName>
    </submittedName>
</protein>
<dbReference type="PANTHER" id="PTHR13696:SF96">
    <property type="entry name" value="COBQ_COBB_MIND_PARA NUCLEOTIDE BINDING DOMAIN-CONTAINING PROTEIN"/>
    <property type="match status" value="1"/>
</dbReference>
<sequence length="210" mass="22430">MSAKVFAIAQQKGGAGKSTLAAHLALAWALKRKSVALVDIDPQQSLAAWYAQREKTLGEGKTAITFEAVTGWRAARTVEKLAESHDFVLIDTPPHADTDARVAVRAADLVVIPVQPSPLDLWATLPTLELAAKEKSVPVLALNRVPPRANLTAQMITRLGDYKVRVAKSLIGNRVAFAEAMASGRTALETKGSSIAAKEIRALAAELAKY</sequence>
<dbReference type="AlphaFoldDB" id="A0A7Y0HE50"/>
<dbReference type="CDD" id="cd02042">
    <property type="entry name" value="ParAB_family"/>
    <property type="match status" value="1"/>
</dbReference>
<proteinExistence type="predicted"/>
<dbReference type="Pfam" id="PF01656">
    <property type="entry name" value="CbiA"/>
    <property type="match status" value="1"/>
</dbReference>
<dbReference type="InterPro" id="IPR050678">
    <property type="entry name" value="DNA_Partitioning_ATPase"/>
</dbReference>
<feature type="domain" description="CobQ/CobB/MinD/ParA nucleotide binding" evidence="1">
    <location>
        <begin position="7"/>
        <end position="185"/>
    </location>
</feature>
<accession>A0A7Y0HE50</accession>
<reference evidence="2 3" key="1">
    <citation type="submission" date="2020-04" db="EMBL/GenBank/DDBJ databases">
        <title>Rhodospirillaceae bacterium KN72 isolated from deep sea.</title>
        <authorList>
            <person name="Zhang D.-C."/>
        </authorList>
    </citation>
    <scope>NUCLEOTIDE SEQUENCE [LARGE SCALE GENOMIC DNA]</scope>
    <source>
        <strain evidence="2 3">KN72</strain>
    </source>
</reference>
<dbReference type="PANTHER" id="PTHR13696">
    <property type="entry name" value="P-LOOP CONTAINING NUCLEOSIDE TRIPHOSPHATE HYDROLASE"/>
    <property type="match status" value="1"/>
</dbReference>
<dbReference type="RefSeq" id="WP_169624777.1">
    <property type="nucleotide sequence ID" value="NZ_JABBNT010000002.1"/>
</dbReference>
<gene>
    <name evidence="2" type="ORF">HH303_08395</name>
</gene>
<dbReference type="SUPFAM" id="SSF52540">
    <property type="entry name" value="P-loop containing nucleoside triphosphate hydrolases"/>
    <property type="match status" value="1"/>
</dbReference>
<evidence type="ECO:0000259" key="1">
    <source>
        <dbReference type="Pfam" id="PF01656"/>
    </source>
</evidence>
<name>A0A7Y0HE50_9PROT</name>
<comment type="caution">
    <text evidence="2">The sequence shown here is derived from an EMBL/GenBank/DDBJ whole genome shotgun (WGS) entry which is preliminary data.</text>
</comment>
<evidence type="ECO:0000313" key="3">
    <source>
        <dbReference type="Proteomes" id="UP000539372"/>
    </source>
</evidence>
<dbReference type="Proteomes" id="UP000539372">
    <property type="component" value="Unassembled WGS sequence"/>
</dbReference>
<dbReference type="EMBL" id="JABBNT010000002">
    <property type="protein sequence ID" value="NMM44496.1"/>
    <property type="molecule type" value="Genomic_DNA"/>
</dbReference>
<dbReference type="InterPro" id="IPR048089">
    <property type="entry name" value="McdA"/>
</dbReference>
<dbReference type="Gene3D" id="3.40.50.300">
    <property type="entry name" value="P-loop containing nucleotide triphosphate hydrolases"/>
    <property type="match status" value="1"/>
</dbReference>
<evidence type="ECO:0000313" key="2">
    <source>
        <dbReference type="EMBL" id="NMM44496.1"/>
    </source>
</evidence>
<dbReference type="PIRSF" id="PIRSF009320">
    <property type="entry name" value="Nuc_binding_HP_1000"/>
    <property type="match status" value="1"/>
</dbReference>
<organism evidence="2 3">
    <name type="scientific">Pacificispira spongiicola</name>
    <dbReference type="NCBI Taxonomy" id="2729598"/>
    <lineage>
        <taxon>Bacteria</taxon>
        <taxon>Pseudomonadati</taxon>
        <taxon>Pseudomonadota</taxon>
        <taxon>Alphaproteobacteria</taxon>
        <taxon>Rhodospirillales</taxon>
        <taxon>Rhodospirillaceae</taxon>
        <taxon>Pacificispira</taxon>
    </lineage>
</organism>
<keyword evidence="3" id="KW-1185">Reference proteome</keyword>
<dbReference type="InterPro" id="IPR002586">
    <property type="entry name" value="CobQ/CobB/MinD/ParA_Nub-bd_dom"/>
</dbReference>
<dbReference type="InterPro" id="IPR027417">
    <property type="entry name" value="P-loop_NTPase"/>
</dbReference>
<dbReference type="NCBIfam" id="NF041546">
    <property type="entry name" value="ParA_partition"/>
    <property type="match status" value="1"/>
</dbReference>